<dbReference type="EMBL" id="JAEMNX010000017">
    <property type="protein sequence ID" value="MBJ7538675.1"/>
    <property type="molecule type" value="Genomic_DNA"/>
</dbReference>
<name>A0A934N0L3_9GAMM</name>
<reference evidence="1" key="1">
    <citation type="submission" date="2020-12" db="EMBL/GenBank/DDBJ databases">
        <title>Marinomonas arctica sp. nov., a psychrotolerant bacterium isolated from the Arctic.</title>
        <authorList>
            <person name="Zhang Y."/>
        </authorList>
    </citation>
    <scope>NUCLEOTIDE SEQUENCE</scope>
    <source>
        <strain evidence="1">C1424</strain>
    </source>
</reference>
<evidence type="ECO:0000313" key="2">
    <source>
        <dbReference type="Proteomes" id="UP000628710"/>
    </source>
</evidence>
<organism evidence="1 2">
    <name type="scientific">Marinomonas transparens</name>
    <dbReference type="NCBI Taxonomy" id="2795388"/>
    <lineage>
        <taxon>Bacteria</taxon>
        <taxon>Pseudomonadati</taxon>
        <taxon>Pseudomonadota</taxon>
        <taxon>Gammaproteobacteria</taxon>
        <taxon>Oceanospirillales</taxon>
        <taxon>Oceanospirillaceae</taxon>
        <taxon>Marinomonas</taxon>
    </lineage>
</organism>
<dbReference type="RefSeq" id="WP_199469086.1">
    <property type="nucleotide sequence ID" value="NZ_JAEMNX010000017.1"/>
</dbReference>
<keyword evidence="2" id="KW-1185">Reference proteome</keyword>
<dbReference type="Gene3D" id="2.60.120.10">
    <property type="entry name" value="Jelly Rolls"/>
    <property type="match status" value="1"/>
</dbReference>
<comment type="caution">
    <text evidence="1">The sequence shown here is derived from an EMBL/GenBank/DDBJ whole genome shotgun (WGS) entry which is preliminary data.</text>
</comment>
<gene>
    <name evidence="1" type="ORF">I8J31_13395</name>
</gene>
<dbReference type="AlphaFoldDB" id="A0A934N0L3"/>
<dbReference type="InterPro" id="IPR011051">
    <property type="entry name" value="RmlC_Cupin_sf"/>
</dbReference>
<dbReference type="SUPFAM" id="SSF51182">
    <property type="entry name" value="RmlC-like cupins"/>
    <property type="match status" value="1"/>
</dbReference>
<proteinExistence type="predicted"/>
<dbReference type="PANTHER" id="PTHR37943:SF1">
    <property type="entry name" value="PROTEIN VES"/>
    <property type="match status" value="1"/>
</dbReference>
<dbReference type="CDD" id="cd20293">
    <property type="entry name" value="cupin_HutD_N"/>
    <property type="match status" value="1"/>
</dbReference>
<dbReference type="Proteomes" id="UP000628710">
    <property type="component" value="Unassembled WGS sequence"/>
</dbReference>
<sequence>MTLNSNAYSNSNYDILCPREYKRMLWKNGLGETLEIFQSEDGSGQRFRISQAAVKEDGLFSNFEGMHRTLVLLSGAGMTLSHKNAQGEYTEHRLSSPLDMARFSGGDQTTATLSHGHIEDLNIMVREADTTAIVTACFATENSKLKSAAHSLLSAFYSNQTCKVMIDETEEWVLEENSLLIIKQGETPCLIEGSGVFICITA</sequence>
<protein>
    <submittedName>
        <fullName evidence="1">HutD family protein</fullName>
    </submittedName>
</protein>
<evidence type="ECO:0000313" key="1">
    <source>
        <dbReference type="EMBL" id="MBJ7538675.1"/>
    </source>
</evidence>
<dbReference type="PANTHER" id="PTHR37943">
    <property type="entry name" value="PROTEIN VES"/>
    <property type="match status" value="1"/>
</dbReference>
<dbReference type="Pfam" id="PF05962">
    <property type="entry name" value="HutD"/>
    <property type="match status" value="1"/>
</dbReference>
<dbReference type="InterPro" id="IPR010282">
    <property type="entry name" value="Uncharacterised_HutD/Ves"/>
</dbReference>
<dbReference type="InterPro" id="IPR014710">
    <property type="entry name" value="RmlC-like_jellyroll"/>
</dbReference>
<accession>A0A934N0L3</accession>